<feature type="compositionally biased region" description="Polar residues" evidence="14">
    <location>
        <begin position="395"/>
        <end position="408"/>
    </location>
</feature>
<name>A0A2A2JEK2_9BILA</name>
<comment type="catalytic activity">
    <reaction evidence="13">
        <text>5,6-dihydrouridine(17) in tRNA + NADP(+) = uridine(17) in tRNA + NADPH + H(+)</text>
        <dbReference type="Rhea" id="RHEA:53368"/>
        <dbReference type="Rhea" id="RHEA-COMP:13541"/>
        <dbReference type="Rhea" id="RHEA-COMP:13542"/>
        <dbReference type="ChEBI" id="CHEBI:15378"/>
        <dbReference type="ChEBI" id="CHEBI:57783"/>
        <dbReference type="ChEBI" id="CHEBI:58349"/>
        <dbReference type="ChEBI" id="CHEBI:65315"/>
        <dbReference type="ChEBI" id="CHEBI:74443"/>
        <dbReference type="EC" id="1.3.1.88"/>
    </reaction>
    <physiologicalReaction direction="right-to-left" evidence="13">
        <dbReference type="Rhea" id="RHEA:53370"/>
    </physiologicalReaction>
</comment>
<dbReference type="AlphaFoldDB" id="A0A2A2JEK2"/>
<keyword evidence="6" id="KW-0560">Oxidoreductase</keyword>
<feature type="compositionally biased region" description="Basic and acidic residues" evidence="14">
    <location>
        <begin position="15"/>
        <end position="32"/>
    </location>
</feature>
<dbReference type="Pfam" id="PF04818">
    <property type="entry name" value="CID"/>
    <property type="match status" value="1"/>
</dbReference>
<dbReference type="Gene3D" id="3.20.20.70">
    <property type="entry name" value="Aldolase class I"/>
    <property type="match status" value="1"/>
</dbReference>
<evidence type="ECO:0000256" key="7">
    <source>
        <dbReference type="ARBA" id="ARBA00023027"/>
    </source>
</evidence>
<keyword evidence="17" id="KW-1185">Reference proteome</keyword>
<dbReference type="PROSITE" id="PS51391">
    <property type="entry name" value="CID"/>
    <property type="match status" value="1"/>
</dbReference>
<feature type="compositionally biased region" description="Low complexity" evidence="14">
    <location>
        <begin position="414"/>
        <end position="439"/>
    </location>
</feature>
<feature type="domain" description="CID" evidence="15">
    <location>
        <begin position="1"/>
        <end position="150"/>
    </location>
</feature>
<evidence type="ECO:0000256" key="8">
    <source>
        <dbReference type="ARBA" id="ARBA00038313"/>
    </source>
</evidence>
<reference evidence="16 17" key="1">
    <citation type="journal article" date="2017" name="Curr. Biol.">
        <title>Genome architecture and evolution of a unichromosomal asexual nematode.</title>
        <authorList>
            <person name="Fradin H."/>
            <person name="Zegar C."/>
            <person name="Gutwein M."/>
            <person name="Lucas J."/>
            <person name="Kovtun M."/>
            <person name="Corcoran D."/>
            <person name="Baugh L.R."/>
            <person name="Kiontke K."/>
            <person name="Gunsalus K."/>
            <person name="Fitch D.H."/>
            <person name="Piano F."/>
        </authorList>
    </citation>
    <scope>NUCLEOTIDE SEQUENCE [LARGE SCALE GENOMIC DNA]</scope>
    <source>
        <strain evidence="16">PF1309</strain>
    </source>
</reference>
<comment type="catalytic activity">
    <reaction evidence="12">
        <text>5,6-dihydrouridine(16) in tRNA + NAD(+) = uridine(16) in tRNA + NADH + H(+)</text>
        <dbReference type="Rhea" id="RHEA:53380"/>
        <dbReference type="Rhea" id="RHEA-COMP:13543"/>
        <dbReference type="Rhea" id="RHEA-COMP:13544"/>
        <dbReference type="ChEBI" id="CHEBI:15378"/>
        <dbReference type="ChEBI" id="CHEBI:57540"/>
        <dbReference type="ChEBI" id="CHEBI:57945"/>
        <dbReference type="ChEBI" id="CHEBI:65315"/>
        <dbReference type="ChEBI" id="CHEBI:74443"/>
        <dbReference type="EC" id="1.3.1.88"/>
    </reaction>
    <physiologicalReaction direction="right-to-left" evidence="12">
        <dbReference type="Rhea" id="RHEA:53382"/>
    </physiologicalReaction>
</comment>
<dbReference type="OrthoDB" id="272303at2759"/>
<dbReference type="SUPFAM" id="SSF51395">
    <property type="entry name" value="FMN-linked oxidoreductases"/>
    <property type="match status" value="1"/>
</dbReference>
<evidence type="ECO:0000256" key="3">
    <source>
        <dbReference type="ARBA" id="ARBA00022643"/>
    </source>
</evidence>
<dbReference type="PANTHER" id="PTHR11082:SF5">
    <property type="entry name" value="TRNA-DIHYDROURIDINE(16_17) SYNTHASE [NAD(P)(+)]-LIKE"/>
    <property type="match status" value="1"/>
</dbReference>
<evidence type="ECO:0000256" key="4">
    <source>
        <dbReference type="ARBA" id="ARBA00022694"/>
    </source>
</evidence>
<comment type="caution">
    <text evidence="16">The sequence shown here is derived from an EMBL/GenBank/DDBJ whole genome shotgun (WGS) entry which is preliminary data.</text>
</comment>
<dbReference type="STRING" id="2018661.A0A2A2JEK2"/>
<comment type="catalytic activity">
    <reaction evidence="11">
        <text>5,6-dihydrouridine(16) in tRNA + NADP(+) = uridine(16) in tRNA + NADPH + H(+)</text>
        <dbReference type="Rhea" id="RHEA:53376"/>
        <dbReference type="Rhea" id="RHEA-COMP:13543"/>
        <dbReference type="Rhea" id="RHEA-COMP:13544"/>
        <dbReference type="ChEBI" id="CHEBI:15378"/>
        <dbReference type="ChEBI" id="CHEBI:57783"/>
        <dbReference type="ChEBI" id="CHEBI:58349"/>
        <dbReference type="ChEBI" id="CHEBI:65315"/>
        <dbReference type="ChEBI" id="CHEBI:74443"/>
        <dbReference type="EC" id="1.3.1.88"/>
    </reaction>
    <physiologicalReaction direction="right-to-left" evidence="11">
        <dbReference type="Rhea" id="RHEA:53378"/>
    </physiologicalReaction>
</comment>
<dbReference type="CDD" id="cd02801">
    <property type="entry name" value="DUS_like_FMN"/>
    <property type="match status" value="1"/>
</dbReference>
<dbReference type="GO" id="GO:0017150">
    <property type="term" value="F:tRNA dihydrouridine synthase activity"/>
    <property type="evidence" value="ECO:0007669"/>
    <property type="project" value="InterPro"/>
</dbReference>
<evidence type="ECO:0000256" key="6">
    <source>
        <dbReference type="ARBA" id="ARBA00023002"/>
    </source>
</evidence>
<dbReference type="InterPro" id="IPR013785">
    <property type="entry name" value="Aldolase_TIM"/>
</dbReference>
<keyword evidence="5" id="KW-0521">NADP</keyword>
<proteinExistence type="inferred from homology"/>
<comment type="cofactor">
    <cofactor evidence="1">
        <name>FMN</name>
        <dbReference type="ChEBI" id="CHEBI:58210"/>
    </cofactor>
</comment>
<feature type="compositionally biased region" description="Low complexity" evidence="14">
    <location>
        <begin position="369"/>
        <end position="380"/>
    </location>
</feature>
<keyword evidence="3" id="KW-0288">FMN</keyword>
<dbReference type="InterPro" id="IPR006569">
    <property type="entry name" value="CID_dom"/>
</dbReference>
<feature type="region of interest" description="Disordered" evidence="14">
    <location>
        <begin position="361"/>
        <end position="380"/>
    </location>
</feature>
<evidence type="ECO:0000256" key="2">
    <source>
        <dbReference type="ARBA" id="ARBA00022630"/>
    </source>
</evidence>
<dbReference type="EMBL" id="LIAE01010479">
    <property type="protein sequence ID" value="PAV60196.1"/>
    <property type="molecule type" value="Genomic_DNA"/>
</dbReference>
<organism evidence="16 17">
    <name type="scientific">Diploscapter pachys</name>
    <dbReference type="NCBI Taxonomy" id="2018661"/>
    <lineage>
        <taxon>Eukaryota</taxon>
        <taxon>Metazoa</taxon>
        <taxon>Ecdysozoa</taxon>
        <taxon>Nematoda</taxon>
        <taxon>Chromadorea</taxon>
        <taxon>Rhabditida</taxon>
        <taxon>Rhabditina</taxon>
        <taxon>Rhabditomorpha</taxon>
        <taxon>Rhabditoidea</taxon>
        <taxon>Rhabditidae</taxon>
        <taxon>Diploscapter</taxon>
    </lineage>
</organism>
<dbReference type="Pfam" id="PF01207">
    <property type="entry name" value="Dus"/>
    <property type="match status" value="1"/>
</dbReference>
<dbReference type="SMART" id="SM00582">
    <property type="entry name" value="RPR"/>
    <property type="match status" value="1"/>
</dbReference>
<comment type="similarity">
    <text evidence="8">Belongs to the Dus family. Dus1 subfamily.</text>
</comment>
<feature type="region of interest" description="Disordered" evidence="14">
    <location>
        <begin position="1"/>
        <end position="32"/>
    </location>
</feature>
<keyword evidence="7" id="KW-0520">NAD</keyword>
<sequence>MSTSGTSLRGIVQKRRVDGTTTDRRNERSLSTDKQDDVELLSNWIMHYKDKATIELIVDGWLQAFRNAPTSVQRIGLFYVMNDVVQKAKHKNLDFLIPAFQPAVLSAVQIGRTDAQVTQAMRRCIDIFTERRVFTQATVSTMINFLMSDDNQEAEACVELDTEDVYKKIEAFAKTREIIQRGVETVSKADFNYRKEITNRMKDKKEGAVLLDEVSDAVQQVVDFRHAMETQKRKMLELIEVTELARRVFASQLKEVTIVEDAYQKFGQGIREVSNELKEMKRTGIYPAATPPRDAPSPTANDDIYATGVEAALNSLRPAGSRDVHEMADMEIGDEEEMMEDELLNLVTQHASNSVKQFVDKRNEQSRLPQQPQQHMQIPQHHQMLYAPQSRDQSHQNPAQVNPQTPVQQHRAYASASDPRLASSASASASSSSHSMQSSGPLPVNLSPFPTPVTPQQSHLPAPPIPPNMSLPPPAFVQAAFSLPPPGITQPRLYTQTQPGHADANSNGYRPSVSQLHPQMSHDEAMESSSYANEGGMDSAEDYARAYAAANSEEDYHSYGGNLQNRRYSQPNGGYYDKNHSAQAAGGNYNRDRDNRAIVVAACAVGSEGITEEEVMAMEINEAATVLNSREGDIEAEDRADAITIRQRIEMTTTQGDGMEEKLIEMEYDSAKEKMFAIEKEHGIERLPKRIEPPEPYNCSQEEIEAKRRFWKDKLKELNITKIVAPMVDQSELPFRMMMRKHGAQLTFTPMIHAHLFVSNGTYRRYSLSYFHEDRPLIVQFCANKPETFLAACRLVEGVCDGVDLNLGCPQMVAKRGHYGAFLQDEVDLICSMVSSVRDHCKLPVSCKIRIRDDPKQTIEYACRLVQAGASMLTVHGRTREMKGQNTGLADWSRIKQVIDAMDVPVLANGNIQMPGDVERCIAETGCAGVMSAEGILSNPYLFEDRTEDAWKAAKEYLEFAKQYPPILSEARSHIFRICHHAVMENPELRDKLVRSHTLPEFEETIDELRKMTEAIMETEEGKQSRKEADEMFRQIRDGQIVMDPVAVCRLAHWIVRPYMRPKEVPRELVAKQGEATYRVQRKNELKAMAKDAGVSIRLKSLIVTKI</sequence>
<dbReference type="InterPro" id="IPR008942">
    <property type="entry name" value="ENTH_VHS"/>
</dbReference>
<feature type="region of interest" description="Disordered" evidence="14">
    <location>
        <begin position="386"/>
        <end position="468"/>
    </location>
</feature>
<gene>
    <name evidence="16" type="ORF">WR25_21451</name>
</gene>
<evidence type="ECO:0000259" key="15">
    <source>
        <dbReference type="PROSITE" id="PS51391"/>
    </source>
</evidence>
<evidence type="ECO:0000256" key="13">
    <source>
        <dbReference type="ARBA" id="ARBA00049467"/>
    </source>
</evidence>
<evidence type="ECO:0000256" key="11">
    <source>
        <dbReference type="ARBA" id="ARBA00047652"/>
    </source>
</evidence>
<evidence type="ECO:0000256" key="10">
    <source>
        <dbReference type="ARBA" id="ARBA00047287"/>
    </source>
</evidence>
<dbReference type="Gene3D" id="1.25.40.90">
    <property type="match status" value="1"/>
</dbReference>
<dbReference type="GO" id="GO:0050660">
    <property type="term" value="F:flavin adenine dinucleotide binding"/>
    <property type="evidence" value="ECO:0007669"/>
    <property type="project" value="InterPro"/>
</dbReference>
<dbReference type="PANTHER" id="PTHR11082">
    <property type="entry name" value="TRNA-DIHYDROURIDINE SYNTHASE"/>
    <property type="match status" value="1"/>
</dbReference>
<dbReference type="InterPro" id="IPR035587">
    <property type="entry name" value="DUS-like_FMN-bd"/>
</dbReference>
<dbReference type="InterPro" id="IPR018517">
    <property type="entry name" value="tRNA_hU_synthase_CS"/>
</dbReference>
<keyword evidence="2" id="KW-0285">Flavoprotein</keyword>
<comment type="catalytic activity">
    <reaction evidence="10">
        <text>5,6-dihydrouridine(17) in tRNA + NAD(+) = uridine(17) in tRNA + NADH + H(+)</text>
        <dbReference type="Rhea" id="RHEA:53372"/>
        <dbReference type="Rhea" id="RHEA-COMP:13541"/>
        <dbReference type="Rhea" id="RHEA-COMP:13542"/>
        <dbReference type="ChEBI" id="CHEBI:15378"/>
        <dbReference type="ChEBI" id="CHEBI:57540"/>
        <dbReference type="ChEBI" id="CHEBI:57945"/>
        <dbReference type="ChEBI" id="CHEBI:65315"/>
        <dbReference type="ChEBI" id="CHEBI:74443"/>
        <dbReference type="EC" id="1.3.1.88"/>
    </reaction>
    <physiologicalReaction direction="right-to-left" evidence="10">
        <dbReference type="Rhea" id="RHEA:53374"/>
    </physiologicalReaction>
</comment>
<evidence type="ECO:0000256" key="1">
    <source>
        <dbReference type="ARBA" id="ARBA00001917"/>
    </source>
</evidence>
<dbReference type="EC" id="1.3.1.88" evidence="9"/>
<evidence type="ECO:0000313" key="16">
    <source>
        <dbReference type="EMBL" id="PAV60196.1"/>
    </source>
</evidence>
<keyword evidence="4" id="KW-0819">tRNA processing</keyword>
<evidence type="ECO:0000256" key="9">
    <source>
        <dbReference type="ARBA" id="ARBA00038890"/>
    </source>
</evidence>
<dbReference type="PROSITE" id="PS01136">
    <property type="entry name" value="UPF0034"/>
    <property type="match status" value="1"/>
</dbReference>
<dbReference type="Proteomes" id="UP000218231">
    <property type="component" value="Unassembled WGS sequence"/>
</dbReference>
<accession>A0A2A2JEK2</accession>
<evidence type="ECO:0000256" key="14">
    <source>
        <dbReference type="SAM" id="MobiDB-lite"/>
    </source>
</evidence>
<evidence type="ECO:0000256" key="5">
    <source>
        <dbReference type="ARBA" id="ARBA00022857"/>
    </source>
</evidence>
<evidence type="ECO:0000313" key="17">
    <source>
        <dbReference type="Proteomes" id="UP000218231"/>
    </source>
</evidence>
<protein>
    <recommendedName>
        <fullName evidence="9">tRNA-dihydrouridine(16/17) synthase [NAD(P)(+)]</fullName>
        <ecNumber evidence="9">1.3.1.88</ecNumber>
    </recommendedName>
</protein>
<evidence type="ECO:0000256" key="12">
    <source>
        <dbReference type="ARBA" id="ARBA00048934"/>
    </source>
</evidence>